<feature type="compositionally biased region" description="Polar residues" evidence="2">
    <location>
        <begin position="787"/>
        <end position="802"/>
    </location>
</feature>
<dbReference type="GO" id="GO:0005634">
    <property type="term" value="C:nucleus"/>
    <property type="evidence" value="ECO:0000318"/>
    <property type="project" value="GO_Central"/>
</dbReference>
<dbReference type="PANTHER" id="PTHR21563:SF3">
    <property type="entry name" value="ZINC FINGER C3H1 DOMAIN-CONTAINING PROTEIN"/>
    <property type="match status" value="1"/>
</dbReference>
<dbReference type="Gramene" id="Manes.07G113300.1.v8.1">
    <property type="protein sequence ID" value="Manes.07G113300.1.v8.1.CDS"/>
    <property type="gene ID" value="Manes.07G113300.v8.1"/>
</dbReference>
<feature type="domain" description="Putative zinc-finger" evidence="3">
    <location>
        <begin position="941"/>
        <end position="961"/>
    </location>
</feature>
<feature type="compositionally biased region" description="Acidic residues" evidence="2">
    <location>
        <begin position="33"/>
        <end position="44"/>
    </location>
</feature>
<evidence type="ECO:0000313" key="5">
    <source>
        <dbReference type="Proteomes" id="UP000091857"/>
    </source>
</evidence>
<sequence>MEKPTDEVKSTKSMSSNPENPNPPERHTKTREEDELSSSTDSDENPVCLATQSAGSVNPLAPAGSAPVPTLSKFTEGIQARKASSGANPANSVDVQSHTSVQPNNDKGFEKNRVPFKLANPGWRGPQGANTNLVISFSDDDTGSESEDHTAEKALEIKRNTAGVDGNRRLPSLASEQSSKLQQIARNVNKVMPKKFSLSRTFISPTTNINGGAHSRSSAPSSIDQGSRVKNFTMQKKFTSPEHSFDQGVGLNNTKLQDLRQQIALRERELKLKAAHQNKESASVSGRDYTIVNLVADSVRKSDAISADVRQVDSDRKRLKVSGSYSTQLASDKRQEIIAVKSVMPLKEQALENSALQDKNMVDHGQKGSPSIRAESSVVKWQKQDDKQADISSGNLPGANINHNCPQTDRSTVQVDPCVLLNQTATMTNMKSSVLQKNINSIELNRHVNIGVHQPPCSVLKTSSNEQHLMNGCEYRGGVSNDRTVESSLNNISQASLNDIGLWNYLGAPNGSENNNVDMHSLVEMEESLDKELEEAQEHRRMCEIEERNALKVYRKAQRALVEANARCTELYHKRELYSAQFRSFVLNDSSLLWSTRKHEHVGIGLNHMDNMSRNLELIPPSSHFRRPQYDGLNQPGYDSDIQCANGAPLKMSYRHVNGQNLGSEPCSEPDGSTSEPLHLNRENAANVVSSPSNDPNISADEDEETSPLDHVTAQPTSNEQREQNSLGRQKNTSNHSNKNFSADGSQDSLTLEATLRSELFARLGRRVFPKNNGLSNLGSAEELGTENDNGSERTQTSNGSIPLSEAERNQEFNLGGNDLPEREVFGATVQIQGHKKKENEYSVRGHKSAAVLFSPTSILRSALGHMKVESQFNSLVLQSRKNQQGDTCDVYNVAGGCINSGELKQSLLLAKPLKQSFGNTFENGVGSFTCDLAVDPFWPLCMYELRGKCNNDQCPWQHVRDFSNENVGQHEHDDSDIAGCLVGLALQKRKCNRATELPKCHSALTPPTYLVGLDVLKADPHSYESVVARRYGQCWQKSFSICLALSNLIQKDLLADETFLHGSDGRIEVNGSWDKQSSFFQSRNSIVNHLNQMLPGDMLSLEKALLILSQEVNKLEGMKKALSILSRAIEADPKSEILWITYLLIYYGNYKSIEEDMLSYAVKHNDRSYGLWLMYINSRMHLDDRLAAYNAALTALCRHISACERDEMYASACILDVFLQMMNCLCMSGNVEKAIQKICELFPVASNSDQQSHSLLLSDILACLTISDKYMFWVCCVYLVIYRKLPEAVVQKFECDKGLLAIEWPHAHLLDEEKMRAIKLVEMAVDSVKLSGDAESLASEADIRSARHFGLCHIRCVAALDGLESCGNLLEEYLKLYPYSLEFLLISARIWMNEFDSFKGFEEALGKWPKETPGIHCIWNQYIECALQKGDVGFVKELLGRWFNSFSVQYHQPEKLDNLCTNSSDGLIRLASASNPDFLTSNANQMDVTFGYLNFSLAKLLLNDHSGARDAIDKAFKAAAPPIFNHCLREHATFLLNYELQAKEDAFVSEQLNVLKGYADDARALVSEPLSRRFMNEIEKPRVRQLISNILSPVSSDFSLVNIVLEVWYGPSLLPLTFTQPKELVDFIEAILEIVPSNYQLAFSACKLLSRGEHFSKLASGSMLYWASSTLVNAIFRAIPIAPEYAWVDAAGVLDGIEGVESITERFYKKTLSVYPLSIKLWNCYYNLYKNRGDAISIVEAAREKGIELEFSER</sequence>
<dbReference type="Pfam" id="PF10650">
    <property type="entry name" value="zf-C3H1"/>
    <property type="match status" value="1"/>
</dbReference>
<dbReference type="SUPFAM" id="SSF48452">
    <property type="entry name" value="TPR-like"/>
    <property type="match status" value="1"/>
</dbReference>
<name>A0A2C9VM28_MANES</name>
<feature type="coiled-coil region" evidence="1">
    <location>
        <begin position="519"/>
        <end position="549"/>
    </location>
</feature>
<comment type="caution">
    <text evidence="4">The sequence shown here is derived from an EMBL/GenBank/DDBJ whole genome shotgun (WGS) entry which is preliminary data.</text>
</comment>
<evidence type="ECO:0000259" key="3">
    <source>
        <dbReference type="Pfam" id="PF10650"/>
    </source>
</evidence>
<keyword evidence="5" id="KW-1185">Reference proteome</keyword>
<feature type="region of interest" description="Disordered" evidence="2">
    <location>
        <begin position="687"/>
        <end position="746"/>
    </location>
</feature>
<dbReference type="InterPro" id="IPR011990">
    <property type="entry name" value="TPR-like_helical_dom_sf"/>
</dbReference>
<dbReference type="EMBL" id="CM004393">
    <property type="protein sequence ID" value="OAY46059.1"/>
    <property type="molecule type" value="Genomic_DNA"/>
</dbReference>
<dbReference type="Gene3D" id="1.25.40.10">
    <property type="entry name" value="Tetratricopeptide repeat domain"/>
    <property type="match status" value="1"/>
</dbReference>
<dbReference type="Proteomes" id="UP000091857">
    <property type="component" value="Chromosome 7"/>
</dbReference>
<dbReference type="InterPro" id="IPR019607">
    <property type="entry name" value="Putative_zinc-finger_domain"/>
</dbReference>
<evidence type="ECO:0000313" key="4">
    <source>
        <dbReference type="EMBL" id="OAY46059.1"/>
    </source>
</evidence>
<feature type="region of interest" description="Disordered" evidence="2">
    <location>
        <begin position="771"/>
        <end position="807"/>
    </location>
</feature>
<feature type="compositionally biased region" description="Polar residues" evidence="2">
    <location>
        <begin position="687"/>
        <end position="697"/>
    </location>
</feature>
<gene>
    <name evidence="4" type="ORF">MANES_07G113300v8</name>
</gene>
<dbReference type="STRING" id="3983.A0A2C9VM28"/>
<feature type="compositionally biased region" description="Polar residues" evidence="2">
    <location>
        <begin position="714"/>
        <end position="746"/>
    </location>
</feature>
<accession>A0A2C9VM28</accession>
<proteinExistence type="predicted"/>
<evidence type="ECO:0000256" key="2">
    <source>
        <dbReference type="SAM" id="MobiDB-lite"/>
    </source>
</evidence>
<dbReference type="InterPro" id="IPR039278">
    <property type="entry name" value="Red1"/>
</dbReference>
<feature type="compositionally biased region" description="Polar residues" evidence="2">
    <location>
        <begin position="85"/>
        <end position="105"/>
    </location>
</feature>
<protein>
    <recommendedName>
        <fullName evidence="3">Putative zinc-finger domain-containing protein</fullName>
    </recommendedName>
</protein>
<organism evidence="4 5">
    <name type="scientific">Manihot esculenta</name>
    <name type="common">Cassava</name>
    <name type="synonym">Jatropha manihot</name>
    <dbReference type="NCBI Taxonomy" id="3983"/>
    <lineage>
        <taxon>Eukaryota</taxon>
        <taxon>Viridiplantae</taxon>
        <taxon>Streptophyta</taxon>
        <taxon>Embryophyta</taxon>
        <taxon>Tracheophyta</taxon>
        <taxon>Spermatophyta</taxon>
        <taxon>Magnoliopsida</taxon>
        <taxon>eudicotyledons</taxon>
        <taxon>Gunneridae</taxon>
        <taxon>Pentapetalae</taxon>
        <taxon>rosids</taxon>
        <taxon>fabids</taxon>
        <taxon>Malpighiales</taxon>
        <taxon>Euphorbiaceae</taxon>
        <taxon>Crotonoideae</taxon>
        <taxon>Manihoteae</taxon>
        <taxon>Manihot</taxon>
    </lineage>
</organism>
<feature type="compositionally biased region" description="Basic and acidic residues" evidence="2">
    <location>
        <begin position="1"/>
        <end position="10"/>
    </location>
</feature>
<evidence type="ECO:0000256" key="1">
    <source>
        <dbReference type="SAM" id="Coils"/>
    </source>
</evidence>
<reference evidence="5" key="1">
    <citation type="journal article" date="2016" name="Nat. Biotechnol.">
        <title>Sequencing wild and cultivated cassava and related species reveals extensive interspecific hybridization and genetic diversity.</title>
        <authorList>
            <person name="Bredeson J.V."/>
            <person name="Lyons J.B."/>
            <person name="Prochnik S.E."/>
            <person name="Wu G.A."/>
            <person name="Ha C.M."/>
            <person name="Edsinger-Gonzales E."/>
            <person name="Grimwood J."/>
            <person name="Schmutz J."/>
            <person name="Rabbi I.Y."/>
            <person name="Egesi C."/>
            <person name="Nauluvula P."/>
            <person name="Lebot V."/>
            <person name="Ndunguru J."/>
            <person name="Mkamilo G."/>
            <person name="Bart R.S."/>
            <person name="Setter T.L."/>
            <person name="Gleadow R.M."/>
            <person name="Kulakow P."/>
            <person name="Ferguson M.E."/>
            <person name="Rounsley S."/>
            <person name="Rokhsar D.S."/>
        </authorList>
    </citation>
    <scope>NUCLEOTIDE SEQUENCE [LARGE SCALE GENOMIC DNA]</scope>
    <source>
        <strain evidence="5">cv. AM560-2</strain>
    </source>
</reference>
<dbReference type="OrthoDB" id="1922977at2759"/>
<keyword evidence="1" id="KW-0175">Coiled coil</keyword>
<feature type="region of interest" description="Disordered" evidence="2">
    <location>
        <begin position="361"/>
        <end position="393"/>
    </location>
</feature>
<dbReference type="PANTHER" id="PTHR21563">
    <property type="entry name" value="ZINC FINGER C3H1 DOMAIN-CONTAINING PROTEIN"/>
    <property type="match status" value="1"/>
</dbReference>
<feature type="region of interest" description="Disordered" evidence="2">
    <location>
        <begin position="1"/>
        <end position="111"/>
    </location>
</feature>